<proteinExistence type="predicted"/>
<accession>A0A0N4WPK3</accession>
<feature type="signal peptide" evidence="2">
    <location>
        <begin position="1"/>
        <end position="18"/>
    </location>
</feature>
<dbReference type="Proteomes" id="UP000268014">
    <property type="component" value="Unassembled WGS sequence"/>
</dbReference>
<reference evidence="3 4" key="2">
    <citation type="submission" date="2018-11" db="EMBL/GenBank/DDBJ databases">
        <authorList>
            <consortium name="Pathogen Informatics"/>
        </authorList>
    </citation>
    <scope>NUCLEOTIDE SEQUENCE [LARGE SCALE GENOMIC DNA]</scope>
    <source>
        <strain evidence="3 4">MHpl1</strain>
    </source>
</reference>
<evidence type="ECO:0000256" key="1">
    <source>
        <dbReference type="SAM" id="MobiDB-lite"/>
    </source>
</evidence>
<evidence type="ECO:0000313" key="5">
    <source>
        <dbReference type="WBParaSite" id="HPLM_0001330701-mRNA-1"/>
    </source>
</evidence>
<dbReference type="WBParaSite" id="HPLM_0001330701-mRNA-1">
    <property type="protein sequence ID" value="HPLM_0001330701-mRNA-1"/>
    <property type="gene ID" value="HPLM_0001330701"/>
</dbReference>
<feature type="chain" id="PRO_5043123943" evidence="2">
    <location>
        <begin position="19"/>
        <end position="72"/>
    </location>
</feature>
<sequence length="72" mass="7833">MNLLSLILAFKSVRFGYGCTAVVPSTTPRPPQTPRPPTTTTPPGERFLLQNSSLLVYQCSTADPEYLMSSSV</sequence>
<name>A0A0N4WPK3_HAEPC</name>
<feature type="compositionally biased region" description="Pro residues" evidence="1">
    <location>
        <begin position="27"/>
        <end position="40"/>
    </location>
</feature>
<feature type="region of interest" description="Disordered" evidence="1">
    <location>
        <begin position="24"/>
        <end position="45"/>
    </location>
</feature>
<evidence type="ECO:0000313" key="4">
    <source>
        <dbReference type="Proteomes" id="UP000268014"/>
    </source>
</evidence>
<reference evidence="5" key="1">
    <citation type="submission" date="2017-02" db="UniProtKB">
        <authorList>
            <consortium name="WormBaseParasite"/>
        </authorList>
    </citation>
    <scope>IDENTIFICATION</scope>
</reference>
<keyword evidence="4" id="KW-1185">Reference proteome</keyword>
<dbReference type="AlphaFoldDB" id="A0A0N4WPK3"/>
<evidence type="ECO:0000256" key="2">
    <source>
        <dbReference type="SAM" id="SignalP"/>
    </source>
</evidence>
<keyword evidence="2" id="KW-0732">Signal</keyword>
<evidence type="ECO:0000313" key="3">
    <source>
        <dbReference type="EMBL" id="VDO48520.1"/>
    </source>
</evidence>
<organism evidence="5">
    <name type="scientific">Haemonchus placei</name>
    <name type="common">Barber's pole worm</name>
    <dbReference type="NCBI Taxonomy" id="6290"/>
    <lineage>
        <taxon>Eukaryota</taxon>
        <taxon>Metazoa</taxon>
        <taxon>Ecdysozoa</taxon>
        <taxon>Nematoda</taxon>
        <taxon>Chromadorea</taxon>
        <taxon>Rhabditida</taxon>
        <taxon>Rhabditina</taxon>
        <taxon>Rhabditomorpha</taxon>
        <taxon>Strongyloidea</taxon>
        <taxon>Trichostrongylidae</taxon>
        <taxon>Haemonchus</taxon>
    </lineage>
</organism>
<dbReference type="EMBL" id="UZAF01018153">
    <property type="protein sequence ID" value="VDO48520.1"/>
    <property type="molecule type" value="Genomic_DNA"/>
</dbReference>
<gene>
    <name evidence="3" type="ORF">HPLM_LOCUS13299</name>
</gene>
<protein>
    <submittedName>
        <fullName evidence="5">Secreted protein</fullName>
    </submittedName>
</protein>